<dbReference type="AlphaFoldDB" id="A0A0X8HR53"/>
<name>A0A0X8HR53_9SACH</name>
<dbReference type="Pfam" id="PF00675">
    <property type="entry name" value="Peptidase_M16"/>
    <property type="match status" value="1"/>
</dbReference>
<feature type="domain" description="Coenzyme PQQ synthesis protein F-like C-terminal lobe" evidence="10">
    <location>
        <begin position="767"/>
        <end position="864"/>
    </location>
</feature>
<evidence type="ECO:0000259" key="7">
    <source>
        <dbReference type="Pfam" id="PF00675"/>
    </source>
</evidence>
<dbReference type="Gene3D" id="3.30.830.10">
    <property type="entry name" value="Metalloenzyme, LuxS/M16 peptidase-like"/>
    <property type="match status" value="4"/>
</dbReference>
<dbReference type="Pfam" id="PF16187">
    <property type="entry name" value="Peptidase_M16_M"/>
    <property type="match status" value="1"/>
</dbReference>
<dbReference type="SUPFAM" id="SSF63411">
    <property type="entry name" value="LuxS/MPP-like metallohydrolase"/>
    <property type="match status" value="4"/>
</dbReference>
<dbReference type="FunFam" id="3.30.830.10:FF:000005">
    <property type="entry name" value="nardilysin isoform X1"/>
    <property type="match status" value="1"/>
</dbReference>
<organism evidence="11 12">
    <name type="scientific">Eremothecium sinecaudum</name>
    <dbReference type="NCBI Taxonomy" id="45286"/>
    <lineage>
        <taxon>Eukaryota</taxon>
        <taxon>Fungi</taxon>
        <taxon>Dikarya</taxon>
        <taxon>Ascomycota</taxon>
        <taxon>Saccharomycotina</taxon>
        <taxon>Saccharomycetes</taxon>
        <taxon>Saccharomycetales</taxon>
        <taxon>Saccharomycetaceae</taxon>
        <taxon>Eremothecium</taxon>
    </lineage>
</organism>
<keyword evidence="2" id="KW-0645">Protease</keyword>
<dbReference type="GO" id="GO:0046872">
    <property type="term" value="F:metal ion binding"/>
    <property type="evidence" value="ECO:0007669"/>
    <property type="project" value="UniProtKB-KW"/>
</dbReference>
<dbReference type="InterPro" id="IPR011249">
    <property type="entry name" value="Metalloenz_LuxS/M16"/>
</dbReference>
<dbReference type="Proteomes" id="UP000243052">
    <property type="component" value="Chromosome iii"/>
</dbReference>
<dbReference type="GO" id="GO:0051603">
    <property type="term" value="P:proteolysis involved in protein catabolic process"/>
    <property type="evidence" value="ECO:0007669"/>
    <property type="project" value="TreeGrafter"/>
</dbReference>
<keyword evidence="4" id="KW-0378">Hydrolase</keyword>
<dbReference type="GO" id="GO:0004222">
    <property type="term" value="F:metalloendopeptidase activity"/>
    <property type="evidence" value="ECO:0007669"/>
    <property type="project" value="TreeGrafter"/>
</dbReference>
<dbReference type="InterPro" id="IPR032632">
    <property type="entry name" value="Peptidase_M16_M"/>
</dbReference>
<evidence type="ECO:0000256" key="2">
    <source>
        <dbReference type="ARBA" id="ARBA00022670"/>
    </source>
</evidence>
<gene>
    <name evidence="11" type="ORF">AW171_hschr31782</name>
</gene>
<evidence type="ECO:0000256" key="6">
    <source>
        <dbReference type="ARBA" id="ARBA00023049"/>
    </source>
</evidence>
<dbReference type="PANTHER" id="PTHR43690:SF18">
    <property type="entry name" value="INSULIN-DEGRADING ENZYME-RELATED"/>
    <property type="match status" value="1"/>
</dbReference>
<evidence type="ECO:0000256" key="1">
    <source>
        <dbReference type="ARBA" id="ARBA00007261"/>
    </source>
</evidence>
<dbReference type="Pfam" id="PF22456">
    <property type="entry name" value="PqqF-like_C_4"/>
    <property type="match status" value="1"/>
</dbReference>
<dbReference type="GeneID" id="28723146"/>
<reference evidence="11 12" key="1">
    <citation type="submission" date="2016-01" db="EMBL/GenBank/DDBJ databases">
        <title>Genome sequence of the yeast Holleya sinecauda.</title>
        <authorList>
            <person name="Dietrich F.S."/>
        </authorList>
    </citation>
    <scope>NUCLEOTIDE SEQUENCE [LARGE SCALE GENOMIC DNA]</scope>
    <source>
        <strain evidence="11 12">ATCC 58844</strain>
    </source>
</reference>
<evidence type="ECO:0000313" key="12">
    <source>
        <dbReference type="Proteomes" id="UP000243052"/>
    </source>
</evidence>
<feature type="domain" description="Peptidase M16 middle/third" evidence="9">
    <location>
        <begin position="381"/>
        <end position="660"/>
    </location>
</feature>
<keyword evidence="5" id="KW-0862">Zinc</keyword>
<dbReference type="STRING" id="45286.A0A0X8HR53"/>
<dbReference type="InterPro" id="IPR011765">
    <property type="entry name" value="Pept_M16_N"/>
</dbReference>
<dbReference type="OrthoDB" id="952271at2759"/>
<dbReference type="GO" id="GO:0005829">
    <property type="term" value="C:cytosol"/>
    <property type="evidence" value="ECO:0007669"/>
    <property type="project" value="TreeGrafter"/>
</dbReference>
<dbReference type="InterPro" id="IPR007863">
    <property type="entry name" value="Peptidase_M16_C"/>
</dbReference>
<dbReference type="EMBL" id="CP014243">
    <property type="protein sequence ID" value="AMD19919.1"/>
    <property type="molecule type" value="Genomic_DNA"/>
</dbReference>
<dbReference type="FunFam" id="3.30.830.10:FF:000004">
    <property type="entry name" value="Putative insulin-degrading enzyme"/>
    <property type="match status" value="1"/>
</dbReference>
<feature type="domain" description="Peptidase M16 C-terminal" evidence="8">
    <location>
        <begin position="197"/>
        <end position="375"/>
    </location>
</feature>
<dbReference type="PANTHER" id="PTHR43690">
    <property type="entry name" value="NARDILYSIN"/>
    <property type="match status" value="1"/>
</dbReference>
<dbReference type="Pfam" id="PF05193">
    <property type="entry name" value="Peptidase_M16_C"/>
    <property type="match status" value="1"/>
</dbReference>
<sequence>MNGVSYKVIATEFEKPITDDRNYRYIELPNKLRAMLIQDTEIDMAAAALNVNVGSFDDPNDLYGLAHFCEHLLFMGNKKYPDENAYSSFLFQHGGICNAYTGFEQTNYFFQVEYDALYDVLDRFSGFFTSSLFSESSTDKEVNAVDSENKKNLQDDMWRLFELNKSLSNHEHPFHKFATGNLETLRDGPKSRGLNIREELLKFYEATYSANVMRLVIIGREDLDTLSKWTCELFGEVKNRERVKPEYGVPILKPEQLAKVIKVKPIKDLKKLDILFPLPDMDEYWEYQPHNYITHLVGDEGQHSLLMYLKSKGWATELSASAYTTCKGSGIFSVNVKLTDEGVEKYEDVVYTVFQYIDMLKKSLPQEWIFNELQKLRGLNFKFKQKEVAASVVHSLAAALQKDSPPEVAMNLYQFRKYDPKLIMDCLSYLNPKNSRFRLISKSVETNLTEKWYGTEYSIDDYSPEFIAKLSAPEPNPALKLPLPNEFIATNFEVEKIDTATPLEEPILLAEDCNSKLWYKKDDIFWVPKGHLYVLLKLPETNSTIVKSMLCSLYVSLVKHSLTSIIYDAESAGLGLTFNKAYDGIELKIAGYNEKFPILLNRFLTGVINFKPSEVDFEIIKEQVVQKLHNSLFDAPYLQMRELASSLVSERSWLPEQKLEVLKQLTYKQFLYFLPTLYSQLYYEMLVHGNFSRDDALVLKKEIDRLLVDGVNIADLKGSRLRSYILPEGTHWRYESPLRDADNLNSCIRKTFQFGTYSEHLFAVVSLIDQILFEPSFNFLRTKEQLGYIVGTAGNKTNGTVELVLLVQSEYPPPYVESKIDTSLKSFYQLLIDMSDDDYEKHRKALCSKLLQKYNNLKEENTNYTNSISAGDYNFRSKKRTAEIVSKLSKQEIADFFKAKVLSEESAALTVYIQSTNDNPAKKNKAEGYPTGKLITDVGNFKNELYLAPVRAPVKIFTPANN</sequence>
<evidence type="ECO:0000313" key="11">
    <source>
        <dbReference type="EMBL" id="AMD19919.1"/>
    </source>
</evidence>
<dbReference type="InterPro" id="IPR050626">
    <property type="entry name" value="Peptidase_M16"/>
</dbReference>
<keyword evidence="12" id="KW-1185">Reference proteome</keyword>
<evidence type="ECO:0000256" key="4">
    <source>
        <dbReference type="ARBA" id="ARBA00022801"/>
    </source>
</evidence>
<keyword evidence="3" id="KW-0479">Metal-binding</keyword>
<proteinExistence type="inferred from homology"/>
<accession>A0A0X8HR53</accession>
<keyword evidence="6" id="KW-0482">Metalloprotease</keyword>
<evidence type="ECO:0000259" key="10">
    <source>
        <dbReference type="Pfam" id="PF22456"/>
    </source>
</evidence>
<evidence type="ECO:0000259" key="8">
    <source>
        <dbReference type="Pfam" id="PF05193"/>
    </source>
</evidence>
<dbReference type="InterPro" id="IPR054734">
    <property type="entry name" value="PqqF-like_C_4"/>
</dbReference>
<dbReference type="GO" id="GO:0043171">
    <property type="term" value="P:peptide catabolic process"/>
    <property type="evidence" value="ECO:0007669"/>
    <property type="project" value="TreeGrafter"/>
</dbReference>
<dbReference type="GO" id="GO:0005739">
    <property type="term" value="C:mitochondrion"/>
    <property type="evidence" value="ECO:0007669"/>
    <property type="project" value="TreeGrafter"/>
</dbReference>
<evidence type="ECO:0000259" key="9">
    <source>
        <dbReference type="Pfam" id="PF16187"/>
    </source>
</evidence>
<feature type="domain" description="Peptidase M16 N-terminal" evidence="7">
    <location>
        <begin position="35"/>
        <end position="169"/>
    </location>
</feature>
<evidence type="ECO:0000256" key="3">
    <source>
        <dbReference type="ARBA" id="ARBA00022723"/>
    </source>
</evidence>
<comment type="similarity">
    <text evidence="1">Belongs to the peptidase M16 family.</text>
</comment>
<protein>
    <submittedName>
        <fullName evidence="11">HCL232Cp</fullName>
    </submittedName>
</protein>
<evidence type="ECO:0000256" key="5">
    <source>
        <dbReference type="ARBA" id="ARBA00022833"/>
    </source>
</evidence>
<dbReference type="RefSeq" id="XP_017986915.1">
    <property type="nucleotide sequence ID" value="XM_018131197.1"/>
</dbReference>